<dbReference type="Proteomes" id="UP001234216">
    <property type="component" value="Unassembled WGS sequence"/>
</dbReference>
<keyword evidence="1" id="KW-1133">Transmembrane helix</keyword>
<proteinExistence type="predicted"/>
<dbReference type="EMBL" id="JAUSZV010000005">
    <property type="protein sequence ID" value="MDQ0909233.1"/>
    <property type="molecule type" value="Genomic_DNA"/>
</dbReference>
<gene>
    <name evidence="2" type="ORF">QFZ22_005218</name>
</gene>
<dbReference type="AlphaFoldDB" id="A0AAW8FKA2"/>
<accession>A0AAW8FKA2</accession>
<organism evidence="2 3">
    <name type="scientific">Streptomyces canus</name>
    <dbReference type="NCBI Taxonomy" id="58343"/>
    <lineage>
        <taxon>Bacteria</taxon>
        <taxon>Bacillati</taxon>
        <taxon>Actinomycetota</taxon>
        <taxon>Actinomycetes</taxon>
        <taxon>Kitasatosporales</taxon>
        <taxon>Streptomycetaceae</taxon>
        <taxon>Streptomyces</taxon>
        <taxon>Streptomyces aurantiacus group</taxon>
    </lineage>
</organism>
<name>A0AAW8FKA2_9ACTN</name>
<evidence type="ECO:0000313" key="2">
    <source>
        <dbReference type="EMBL" id="MDQ0909233.1"/>
    </source>
</evidence>
<evidence type="ECO:0000313" key="3">
    <source>
        <dbReference type="Proteomes" id="UP001234216"/>
    </source>
</evidence>
<keyword evidence="1" id="KW-0812">Transmembrane</keyword>
<feature type="transmembrane region" description="Helical" evidence="1">
    <location>
        <begin position="40"/>
        <end position="59"/>
    </location>
</feature>
<protein>
    <submittedName>
        <fullName evidence="2">FlaA1/EpsC-like NDP-sugar epimerase</fullName>
    </submittedName>
</protein>
<keyword evidence="1" id="KW-0472">Membrane</keyword>
<evidence type="ECO:0000256" key="1">
    <source>
        <dbReference type="SAM" id="Phobius"/>
    </source>
</evidence>
<sequence>MPCAVSLVRYGVSLVPWCDGRDGMYGWIWRHLPGNAWVKAFLSLVLVVAVVYVLFQYVFPWAEPLLPFNDVTVDNQ</sequence>
<comment type="caution">
    <text evidence="2">The sequence shown here is derived from an EMBL/GenBank/DDBJ whole genome shotgun (WGS) entry which is preliminary data.</text>
</comment>
<reference evidence="2" key="1">
    <citation type="submission" date="2023-07" db="EMBL/GenBank/DDBJ databases">
        <title>Comparative genomics of wheat-associated soil bacteria to identify genetic determinants of phenazine resistance.</title>
        <authorList>
            <person name="Mouncey N."/>
        </authorList>
    </citation>
    <scope>NUCLEOTIDE SEQUENCE</scope>
    <source>
        <strain evidence="2">V4I22</strain>
    </source>
</reference>